<keyword evidence="18" id="KW-1185">Reference proteome</keyword>
<dbReference type="GO" id="GO:0046474">
    <property type="term" value="P:glycerophospholipid biosynthetic process"/>
    <property type="evidence" value="ECO:0007669"/>
    <property type="project" value="TreeGrafter"/>
</dbReference>
<dbReference type="InterPro" id="IPR004570">
    <property type="entry name" value="Phosphatidylglycerol_P_synth"/>
</dbReference>
<evidence type="ECO:0000256" key="5">
    <source>
        <dbReference type="ARBA" id="ARBA00014944"/>
    </source>
</evidence>
<evidence type="ECO:0000256" key="16">
    <source>
        <dbReference type="SAM" id="Phobius"/>
    </source>
</evidence>
<evidence type="ECO:0000256" key="15">
    <source>
        <dbReference type="RuleBase" id="RU003750"/>
    </source>
</evidence>
<gene>
    <name evidence="17" type="primary">pgsA2_1</name>
    <name evidence="17" type="ORF">STSP2_00551</name>
</gene>
<name>A0A1U9NI10_9BACT</name>
<evidence type="ECO:0000256" key="14">
    <source>
        <dbReference type="ARBA" id="ARBA00048586"/>
    </source>
</evidence>
<dbReference type="Proteomes" id="UP000189674">
    <property type="component" value="Chromosome"/>
</dbReference>
<evidence type="ECO:0000256" key="2">
    <source>
        <dbReference type="ARBA" id="ARBA00005042"/>
    </source>
</evidence>
<dbReference type="GO" id="GO:0016020">
    <property type="term" value="C:membrane"/>
    <property type="evidence" value="ECO:0007669"/>
    <property type="project" value="UniProtKB-SubCell"/>
</dbReference>
<evidence type="ECO:0000256" key="11">
    <source>
        <dbReference type="ARBA" id="ARBA00023136"/>
    </source>
</evidence>
<keyword evidence="8 16" id="KW-0812">Transmembrane</keyword>
<proteinExistence type="inferred from homology"/>
<evidence type="ECO:0000256" key="6">
    <source>
        <dbReference type="ARBA" id="ARBA00022516"/>
    </source>
</evidence>
<accession>A0A1U9NI10</accession>
<evidence type="ECO:0000256" key="9">
    <source>
        <dbReference type="ARBA" id="ARBA00022989"/>
    </source>
</evidence>
<dbReference type="AlphaFoldDB" id="A0A1U9NI10"/>
<organism evidence="17 18">
    <name type="scientific">Anaerohalosphaera lusitana</name>
    <dbReference type="NCBI Taxonomy" id="1936003"/>
    <lineage>
        <taxon>Bacteria</taxon>
        <taxon>Pseudomonadati</taxon>
        <taxon>Planctomycetota</taxon>
        <taxon>Phycisphaerae</taxon>
        <taxon>Sedimentisphaerales</taxon>
        <taxon>Anaerohalosphaeraceae</taxon>
        <taxon>Anaerohalosphaera</taxon>
    </lineage>
</organism>
<feature type="transmembrane region" description="Helical" evidence="16">
    <location>
        <begin position="42"/>
        <end position="62"/>
    </location>
</feature>
<keyword evidence="7 15" id="KW-0808">Transferase</keyword>
<evidence type="ECO:0000256" key="8">
    <source>
        <dbReference type="ARBA" id="ARBA00022692"/>
    </source>
</evidence>
<feature type="transmembrane region" description="Helical" evidence="16">
    <location>
        <begin position="83"/>
        <end position="104"/>
    </location>
</feature>
<evidence type="ECO:0000256" key="10">
    <source>
        <dbReference type="ARBA" id="ARBA00023098"/>
    </source>
</evidence>
<dbReference type="OrthoDB" id="9796672at2"/>
<evidence type="ECO:0000313" key="17">
    <source>
        <dbReference type="EMBL" id="AQT67407.1"/>
    </source>
</evidence>
<dbReference type="PANTHER" id="PTHR14269">
    <property type="entry name" value="CDP-DIACYLGLYCEROL--GLYCEROL-3-PHOSPHATE 3-PHOSPHATIDYLTRANSFERASE-RELATED"/>
    <property type="match status" value="1"/>
</dbReference>
<feature type="transmembrane region" description="Helical" evidence="16">
    <location>
        <begin position="156"/>
        <end position="173"/>
    </location>
</feature>
<dbReference type="EC" id="2.7.8.5" evidence="4"/>
<comment type="similarity">
    <text evidence="3 15">Belongs to the CDP-alcohol phosphatidyltransferase class-I family.</text>
</comment>
<dbReference type="InterPro" id="IPR043130">
    <property type="entry name" value="CDP-OH_PTrfase_TM_dom"/>
</dbReference>
<comment type="subcellular location">
    <subcellularLocation>
        <location evidence="1">Membrane</location>
        <topology evidence="1">Multi-pass membrane protein</topology>
    </subcellularLocation>
</comment>
<evidence type="ECO:0000256" key="13">
    <source>
        <dbReference type="ARBA" id="ARBA00023264"/>
    </source>
</evidence>
<dbReference type="EMBL" id="CP019791">
    <property type="protein sequence ID" value="AQT67407.1"/>
    <property type="molecule type" value="Genomic_DNA"/>
</dbReference>
<dbReference type="InterPro" id="IPR000462">
    <property type="entry name" value="CDP-OH_P_trans"/>
</dbReference>
<evidence type="ECO:0000256" key="4">
    <source>
        <dbReference type="ARBA" id="ARBA00013170"/>
    </source>
</evidence>
<keyword evidence="11 16" id="KW-0472">Membrane</keyword>
<reference evidence="18" key="1">
    <citation type="submission" date="2017-02" db="EMBL/GenBank/DDBJ databases">
        <title>Comparative genomics and description of representatives of a novel lineage of planctomycetes thriving in anoxic sediments.</title>
        <authorList>
            <person name="Spring S."/>
            <person name="Bunk B."/>
            <person name="Sproer C."/>
        </authorList>
    </citation>
    <scope>NUCLEOTIDE SEQUENCE [LARGE SCALE GENOMIC DNA]</scope>
    <source>
        <strain evidence="18">ST-NAGAB-D1</strain>
    </source>
</reference>
<dbReference type="Pfam" id="PF01066">
    <property type="entry name" value="CDP-OH_P_transf"/>
    <property type="match status" value="1"/>
</dbReference>
<dbReference type="KEGG" id="alus:STSP2_00551"/>
<comment type="catalytic activity">
    <reaction evidence="14">
        <text>a CDP-1,2-diacyl-sn-glycerol + sn-glycerol 3-phosphate = a 1,2-diacyl-sn-glycero-3-phospho-(1'-sn-glycero-3'-phosphate) + CMP + H(+)</text>
        <dbReference type="Rhea" id="RHEA:12593"/>
        <dbReference type="ChEBI" id="CHEBI:15378"/>
        <dbReference type="ChEBI" id="CHEBI:57597"/>
        <dbReference type="ChEBI" id="CHEBI:58332"/>
        <dbReference type="ChEBI" id="CHEBI:60110"/>
        <dbReference type="ChEBI" id="CHEBI:60377"/>
        <dbReference type="EC" id="2.7.8.5"/>
    </reaction>
</comment>
<evidence type="ECO:0000256" key="12">
    <source>
        <dbReference type="ARBA" id="ARBA00023209"/>
    </source>
</evidence>
<evidence type="ECO:0000256" key="7">
    <source>
        <dbReference type="ARBA" id="ARBA00022679"/>
    </source>
</evidence>
<keyword evidence="6" id="KW-0444">Lipid biosynthesis</keyword>
<protein>
    <recommendedName>
        <fullName evidence="5">CDP-diacylglycerol--glycerol-3-phosphate 3-phosphatidyltransferase</fullName>
        <ecNumber evidence="4">2.7.8.5</ecNumber>
    </recommendedName>
</protein>
<dbReference type="RefSeq" id="WP_146659627.1">
    <property type="nucleotide sequence ID" value="NZ_CP019791.1"/>
</dbReference>
<keyword evidence="10" id="KW-0443">Lipid metabolism</keyword>
<dbReference type="GO" id="GO:0008444">
    <property type="term" value="F:CDP-diacylglycerol-glycerol-3-phosphate 3-phosphatidyltransferase activity"/>
    <property type="evidence" value="ECO:0007669"/>
    <property type="project" value="UniProtKB-EC"/>
</dbReference>
<dbReference type="PANTHER" id="PTHR14269:SF62">
    <property type="entry name" value="CDP-DIACYLGLYCEROL--GLYCEROL-3-PHOSPHATE 3-PHOSPHATIDYLTRANSFERASE 1, CHLOROPLASTIC"/>
    <property type="match status" value="1"/>
</dbReference>
<keyword evidence="9 16" id="KW-1133">Transmembrane helix</keyword>
<feature type="transmembrane region" description="Helical" evidence="16">
    <location>
        <begin position="179"/>
        <end position="198"/>
    </location>
</feature>
<dbReference type="PROSITE" id="PS00379">
    <property type="entry name" value="CDP_ALCOHOL_P_TRANSF"/>
    <property type="match status" value="1"/>
</dbReference>
<dbReference type="STRING" id="1936003.STSP2_00551"/>
<keyword evidence="12" id="KW-0594">Phospholipid biosynthesis</keyword>
<comment type="pathway">
    <text evidence="2">Phospholipid metabolism; phosphatidylglycerol biosynthesis; phosphatidylglycerol from CDP-diacylglycerol: step 1/2.</text>
</comment>
<evidence type="ECO:0000256" key="1">
    <source>
        <dbReference type="ARBA" id="ARBA00004141"/>
    </source>
</evidence>
<dbReference type="PIRSF" id="PIRSF000847">
    <property type="entry name" value="Phos_ph_gly_syn"/>
    <property type="match status" value="1"/>
</dbReference>
<dbReference type="InterPro" id="IPR050324">
    <property type="entry name" value="CDP-alcohol_PTase-I"/>
</dbReference>
<sequence>MADKNDKRIIKHVPNALTMGRLVMTVVFLAMIIIAGDREKPGSNYLLVTFILFVVTGLTDIVDGKIARMYDVTSKFGRIADPLADKFLVIGAFVCFAIAQQPRLDAFGWSEGTLDVLRWGTAGIIFLREVVVTIRRQIAESRGVKFGAIASGKLKMFLQSFGIGTVIIGWAYVERAWGDWFTLAVYALMIGATVYSGIESIMRPIKKKE</sequence>
<evidence type="ECO:0000313" key="18">
    <source>
        <dbReference type="Proteomes" id="UP000189674"/>
    </source>
</evidence>
<keyword evidence="13" id="KW-1208">Phospholipid metabolism</keyword>
<evidence type="ECO:0000256" key="3">
    <source>
        <dbReference type="ARBA" id="ARBA00010441"/>
    </source>
</evidence>
<dbReference type="Gene3D" id="1.20.120.1760">
    <property type="match status" value="1"/>
</dbReference>
<dbReference type="InterPro" id="IPR048254">
    <property type="entry name" value="CDP_ALCOHOL_P_TRANSF_CS"/>
</dbReference>
<feature type="transmembrane region" description="Helical" evidence="16">
    <location>
        <begin position="12"/>
        <end position="36"/>
    </location>
</feature>